<dbReference type="Gene3D" id="1.10.10.10">
    <property type="entry name" value="Winged helix-like DNA-binding domain superfamily/Winged helix DNA-binding domain"/>
    <property type="match status" value="1"/>
</dbReference>
<gene>
    <name evidence="2" type="ORF">J2Z17_003542</name>
</gene>
<dbReference type="SMART" id="SM00347">
    <property type="entry name" value="HTH_MARR"/>
    <property type="match status" value="1"/>
</dbReference>
<name>A0ABS4E2B1_9HYPH</name>
<proteinExistence type="predicted"/>
<organism evidence="2 3">
    <name type="scientific">Rhizobium halophytocola</name>
    <dbReference type="NCBI Taxonomy" id="735519"/>
    <lineage>
        <taxon>Bacteria</taxon>
        <taxon>Pseudomonadati</taxon>
        <taxon>Pseudomonadota</taxon>
        <taxon>Alphaproteobacteria</taxon>
        <taxon>Hyphomicrobiales</taxon>
        <taxon>Rhizobiaceae</taxon>
        <taxon>Rhizobium/Agrobacterium group</taxon>
        <taxon>Rhizobium</taxon>
    </lineage>
</organism>
<dbReference type="EMBL" id="JAGGJU010000010">
    <property type="protein sequence ID" value="MBP1852087.1"/>
    <property type="molecule type" value="Genomic_DNA"/>
</dbReference>
<accession>A0ABS4E2B1</accession>
<dbReference type="SUPFAM" id="SSF46785">
    <property type="entry name" value="Winged helix' DNA-binding domain"/>
    <property type="match status" value="1"/>
</dbReference>
<dbReference type="InterPro" id="IPR000835">
    <property type="entry name" value="HTH_MarR-typ"/>
</dbReference>
<keyword evidence="3" id="KW-1185">Reference proteome</keyword>
<dbReference type="InterPro" id="IPR039422">
    <property type="entry name" value="MarR/SlyA-like"/>
</dbReference>
<dbReference type="RefSeq" id="WP_209946935.1">
    <property type="nucleotide sequence ID" value="NZ_JAGGJU010000010.1"/>
</dbReference>
<sequence>MRTPRKKTGRTVGDSQIRLGPLDSFIGFNLRMAQNASFDVYAQHAHAEHMRPGRFASLMIIDQNPGLTQAELGQATARDKSSITPLVKGLERDGLIERRPSAQDRRSVTLRLTDAGREVLTSLLAHAEEHDRKLDRLVGADNKAEFLRLLKKITTELN</sequence>
<comment type="caution">
    <text evidence="2">The sequence shown here is derived from an EMBL/GenBank/DDBJ whole genome shotgun (WGS) entry which is preliminary data.</text>
</comment>
<dbReference type="Proteomes" id="UP000759443">
    <property type="component" value="Unassembled WGS sequence"/>
</dbReference>
<dbReference type="PRINTS" id="PR00598">
    <property type="entry name" value="HTHMARR"/>
</dbReference>
<protein>
    <submittedName>
        <fullName evidence="2">DNA-binding MarR family transcriptional regulator</fullName>
    </submittedName>
</protein>
<dbReference type="Pfam" id="PF01047">
    <property type="entry name" value="MarR"/>
    <property type="match status" value="1"/>
</dbReference>
<dbReference type="PROSITE" id="PS50995">
    <property type="entry name" value="HTH_MARR_2"/>
    <property type="match status" value="1"/>
</dbReference>
<evidence type="ECO:0000313" key="2">
    <source>
        <dbReference type="EMBL" id="MBP1852087.1"/>
    </source>
</evidence>
<dbReference type="PANTHER" id="PTHR33164">
    <property type="entry name" value="TRANSCRIPTIONAL REGULATOR, MARR FAMILY"/>
    <property type="match status" value="1"/>
</dbReference>
<evidence type="ECO:0000259" key="1">
    <source>
        <dbReference type="PROSITE" id="PS50995"/>
    </source>
</evidence>
<keyword evidence="2" id="KW-0238">DNA-binding</keyword>
<dbReference type="PANTHER" id="PTHR33164:SF43">
    <property type="entry name" value="HTH-TYPE TRANSCRIPTIONAL REPRESSOR YETL"/>
    <property type="match status" value="1"/>
</dbReference>
<feature type="domain" description="HTH marR-type" evidence="1">
    <location>
        <begin position="23"/>
        <end position="155"/>
    </location>
</feature>
<dbReference type="GO" id="GO:0003677">
    <property type="term" value="F:DNA binding"/>
    <property type="evidence" value="ECO:0007669"/>
    <property type="project" value="UniProtKB-KW"/>
</dbReference>
<reference evidence="2 3" key="1">
    <citation type="submission" date="2021-03" db="EMBL/GenBank/DDBJ databases">
        <title>Genomic Encyclopedia of Type Strains, Phase IV (KMG-IV): sequencing the most valuable type-strain genomes for metagenomic binning, comparative biology and taxonomic classification.</title>
        <authorList>
            <person name="Goeker M."/>
        </authorList>
    </citation>
    <scope>NUCLEOTIDE SEQUENCE [LARGE SCALE GENOMIC DNA]</scope>
    <source>
        <strain evidence="2 3">DSM 21600</strain>
    </source>
</reference>
<evidence type="ECO:0000313" key="3">
    <source>
        <dbReference type="Proteomes" id="UP000759443"/>
    </source>
</evidence>
<dbReference type="InterPro" id="IPR036390">
    <property type="entry name" value="WH_DNA-bd_sf"/>
</dbReference>
<dbReference type="InterPro" id="IPR036388">
    <property type="entry name" value="WH-like_DNA-bd_sf"/>
</dbReference>